<feature type="chain" id="PRO_5026894454" description="Aspartyl protease" evidence="1">
    <location>
        <begin position="18"/>
        <end position="265"/>
    </location>
</feature>
<keyword evidence="3" id="KW-1185">Reference proteome</keyword>
<feature type="signal peptide" evidence="1">
    <location>
        <begin position="1"/>
        <end position="17"/>
    </location>
</feature>
<proteinExistence type="predicted"/>
<accession>A0A6L5QAR5</accession>
<dbReference type="EMBL" id="WKJM01000002">
    <property type="protein sequence ID" value="MRX06749.1"/>
    <property type="molecule type" value="Genomic_DNA"/>
</dbReference>
<comment type="caution">
    <text evidence="2">The sequence shown here is derived from an EMBL/GenBank/DDBJ whole genome shotgun (WGS) entry which is preliminary data.</text>
</comment>
<organism evidence="2 3">
    <name type="scientific">Duganella alba</name>
    <dbReference type="NCBI Taxonomy" id="2666081"/>
    <lineage>
        <taxon>Bacteria</taxon>
        <taxon>Pseudomonadati</taxon>
        <taxon>Pseudomonadota</taxon>
        <taxon>Betaproteobacteria</taxon>
        <taxon>Burkholderiales</taxon>
        <taxon>Oxalobacteraceae</taxon>
        <taxon>Telluria group</taxon>
        <taxon>Duganella</taxon>
    </lineage>
</organism>
<reference evidence="2 3" key="1">
    <citation type="submission" date="2019-11" db="EMBL/GenBank/DDBJ databases">
        <title>Novel species isolated from a subtropical stream in China.</title>
        <authorList>
            <person name="Lu H."/>
        </authorList>
    </citation>
    <scope>NUCLEOTIDE SEQUENCE [LARGE SCALE GENOMIC DNA]</scope>
    <source>
        <strain evidence="2 3">FT25W</strain>
    </source>
</reference>
<dbReference type="AlphaFoldDB" id="A0A6L5QAR5"/>
<protein>
    <recommendedName>
        <fullName evidence="4">Aspartyl protease</fullName>
    </recommendedName>
</protein>
<evidence type="ECO:0000313" key="3">
    <source>
        <dbReference type="Proteomes" id="UP000481037"/>
    </source>
</evidence>
<evidence type="ECO:0000256" key="1">
    <source>
        <dbReference type="SAM" id="SignalP"/>
    </source>
</evidence>
<gene>
    <name evidence="2" type="ORF">GJ697_02755</name>
</gene>
<dbReference type="Proteomes" id="UP000481037">
    <property type="component" value="Unassembled WGS sequence"/>
</dbReference>
<keyword evidence="1" id="KW-0732">Signal</keyword>
<sequence>MKKLLVALLLAAPAAGATEWTNFRWISFGTFKHAAILLPAKIDGVDSFVQLDTGANGRFIPASHPTADAPGREVSIEVASHTVRALLPQPVHAGERAGTVGNAFFEHGTLTIDLKNARFAYVEQAALRDDSAAAPFKYVHHEGWDGGHIVVPVTLPDQPPQDALFDTGAALFTFTPLQQSLYEALRGADSQPLRAPSLGHEILCETSRLTTPIRVSQYTLDTGVLGHCKAGVDIGVPLAGVIGLAGFADQTITIDYPSRRWKITR</sequence>
<evidence type="ECO:0008006" key="4">
    <source>
        <dbReference type="Google" id="ProtNLM"/>
    </source>
</evidence>
<name>A0A6L5QAR5_9BURK</name>
<evidence type="ECO:0000313" key="2">
    <source>
        <dbReference type="EMBL" id="MRX06749.1"/>
    </source>
</evidence>
<dbReference type="RefSeq" id="WP_154367670.1">
    <property type="nucleotide sequence ID" value="NZ_WKJM01000002.1"/>
</dbReference>